<name>A0A9Q1DFB7_CONCO</name>
<dbReference type="PANTHER" id="PTHR10903">
    <property type="entry name" value="GTPASE, IMAP FAMILY MEMBER-RELATED"/>
    <property type="match status" value="1"/>
</dbReference>
<dbReference type="EMBL" id="JAFJMO010000008">
    <property type="protein sequence ID" value="KAJ8268739.1"/>
    <property type="molecule type" value="Genomic_DNA"/>
</dbReference>
<dbReference type="AlphaFoldDB" id="A0A9Q1DFB7"/>
<keyword evidence="7" id="KW-1185">Reference proteome</keyword>
<organism evidence="6 7">
    <name type="scientific">Conger conger</name>
    <name type="common">Conger eel</name>
    <name type="synonym">Muraena conger</name>
    <dbReference type="NCBI Taxonomy" id="82655"/>
    <lineage>
        <taxon>Eukaryota</taxon>
        <taxon>Metazoa</taxon>
        <taxon>Chordata</taxon>
        <taxon>Craniata</taxon>
        <taxon>Vertebrata</taxon>
        <taxon>Euteleostomi</taxon>
        <taxon>Actinopterygii</taxon>
        <taxon>Neopterygii</taxon>
        <taxon>Teleostei</taxon>
        <taxon>Anguilliformes</taxon>
        <taxon>Congridae</taxon>
        <taxon>Conger</taxon>
    </lineage>
</organism>
<comment type="similarity">
    <text evidence="1">Belongs to the TRAFAC class TrmE-Era-EngA-EngB-Septin-like GTPase superfamily. AIG1/Toc34/Toc159-like paraseptin GTPase family. IAN subfamily.</text>
</comment>
<evidence type="ECO:0000313" key="6">
    <source>
        <dbReference type="EMBL" id="KAJ8268739.1"/>
    </source>
</evidence>
<dbReference type="OrthoDB" id="9982588at2759"/>
<comment type="caution">
    <text evidence="6">The sequence shown here is derived from an EMBL/GenBank/DDBJ whole genome shotgun (WGS) entry which is preliminary data.</text>
</comment>
<feature type="region of interest" description="Disordered" evidence="4">
    <location>
        <begin position="509"/>
        <end position="528"/>
    </location>
</feature>
<feature type="compositionally biased region" description="Basic and acidic residues" evidence="4">
    <location>
        <begin position="418"/>
        <end position="430"/>
    </location>
</feature>
<dbReference type="InterPro" id="IPR027417">
    <property type="entry name" value="P-loop_NTPase"/>
</dbReference>
<dbReference type="Proteomes" id="UP001152803">
    <property type="component" value="Unassembled WGS sequence"/>
</dbReference>
<dbReference type="InterPro" id="IPR045058">
    <property type="entry name" value="GIMA/IAN/Toc"/>
</dbReference>
<evidence type="ECO:0000256" key="1">
    <source>
        <dbReference type="ARBA" id="ARBA00008535"/>
    </source>
</evidence>
<evidence type="ECO:0000256" key="2">
    <source>
        <dbReference type="ARBA" id="ARBA00022741"/>
    </source>
</evidence>
<dbReference type="PROSITE" id="PS51720">
    <property type="entry name" value="G_AIG1"/>
    <property type="match status" value="1"/>
</dbReference>
<keyword evidence="3" id="KW-0342">GTP-binding</keyword>
<dbReference type="FunFam" id="3.40.50.300:FF:001809">
    <property type="entry name" value="Si:ch1073-365p7.2"/>
    <property type="match status" value="1"/>
</dbReference>
<gene>
    <name evidence="6" type="ORF">COCON_G00113460</name>
</gene>
<evidence type="ECO:0000259" key="5">
    <source>
        <dbReference type="PROSITE" id="PS51720"/>
    </source>
</evidence>
<dbReference type="Pfam" id="PF04548">
    <property type="entry name" value="AIG1"/>
    <property type="match status" value="1"/>
</dbReference>
<feature type="domain" description="AIG1-type G" evidence="5">
    <location>
        <begin position="66"/>
        <end position="265"/>
    </location>
</feature>
<accession>A0A9Q1DFB7</accession>
<dbReference type="PANTHER" id="PTHR10903:SF107">
    <property type="entry name" value="GTPASE IMAP FAMILY MEMBER 4-LIKE-RELATED"/>
    <property type="match status" value="1"/>
</dbReference>
<evidence type="ECO:0000256" key="4">
    <source>
        <dbReference type="SAM" id="MobiDB-lite"/>
    </source>
</evidence>
<feature type="region of interest" description="Disordered" evidence="4">
    <location>
        <begin position="348"/>
        <end position="406"/>
    </location>
</feature>
<protein>
    <recommendedName>
        <fullName evidence="5">AIG1-type G domain-containing protein</fullName>
    </recommendedName>
</protein>
<evidence type="ECO:0000256" key="3">
    <source>
        <dbReference type="ARBA" id="ARBA00023134"/>
    </source>
</evidence>
<proteinExistence type="inferred from homology"/>
<dbReference type="InterPro" id="IPR006703">
    <property type="entry name" value="G_AIG1"/>
</dbReference>
<feature type="region of interest" description="Disordered" evidence="4">
    <location>
        <begin position="411"/>
        <end position="430"/>
    </location>
</feature>
<dbReference type="GO" id="GO:0005525">
    <property type="term" value="F:GTP binding"/>
    <property type="evidence" value="ECO:0007669"/>
    <property type="project" value="UniProtKB-KW"/>
</dbReference>
<reference evidence="6" key="1">
    <citation type="journal article" date="2023" name="Science">
        <title>Genome structures resolve the early diversification of teleost fishes.</title>
        <authorList>
            <person name="Parey E."/>
            <person name="Louis A."/>
            <person name="Montfort J."/>
            <person name="Bouchez O."/>
            <person name="Roques C."/>
            <person name="Iampietro C."/>
            <person name="Lluch J."/>
            <person name="Castinel A."/>
            <person name="Donnadieu C."/>
            <person name="Desvignes T."/>
            <person name="Floi Bucao C."/>
            <person name="Jouanno E."/>
            <person name="Wen M."/>
            <person name="Mejri S."/>
            <person name="Dirks R."/>
            <person name="Jansen H."/>
            <person name="Henkel C."/>
            <person name="Chen W.J."/>
            <person name="Zahm M."/>
            <person name="Cabau C."/>
            <person name="Klopp C."/>
            <person name="Thompson A.W."/>
            <person name="Robinson-Rechavi M."/>
            <person name="Braasch I."/>
            <person name="Lecointre G."/>
            <person name="Bobe J."/>
            <person name="Postlethwait J.H."/>
            <person name="Berthelot C."/>
            <person name="Roest Crollius H."/>
            <person name="Guiguen Y."/>
        </authorList>
    </citation>
    <scope>NUCLEOTIDE SEQUENCE</scope>
    <source>
        <strain evidence="6">Concon-B</strain>
    </source>
</reference>
<sequence>MVVEEMAAGQVCGLCAGGYFHMEPDILQDMENKRSSAEKRANQRVRKVRERRETIRDLQKGGTCGLPELRVVLLGWVAAGKCSTGNNILGREEFGAWRRTAQCEKKQGKVNGRLVTVVNTPSWWKSIPAELTPDWVRQEVVNSLTLCHPGPNMILLVIPADTSFKEEQRKIIQDNMEHLGERVWGHTLVLFTWGESLGNNSIEQHIESEGQALQWLIQKCGNRYHVLRNMTKDSTQVPELLEKIEEMVAGRSVYHLMPETQSEVVETIVEMSRETRAGDLSTEEKKALAQRIDELWIRREEQLLEKLGLNFPKGTDSGIETWQQGTGGQPPAHFQKLFEKEWNRCESSLTSRSKRTSKRMSGGEDKDGTIGLTGGRATESSTIQKQTTQQKTKHQTDEPPDCADERKARWDSAGVEEMDQKHSDEESHTAPWKTEKAWAFLHNEIKGIFETEWSRKEDTIKDIIRTEIKSYITPPAKETSMSCGIDFGGEPDTPDVAVSCMKRSSPVVSVESADLPQPGPNVNTDPQRQKEELGFGVSADGSLFPVTSFARGVIMNERCAL</sequence>
<dbReference type="Gene3D" id="3.40.50.300">
    <property type="entry name" value="P-loop containing nucleotide triphosphate hydrolases"/>
    <property type="match status" value="1"/>
</dbReference>
<evidence type="ECO:0000313" key="7">
    <source>
        <dbReference type="Proteomes" id="UP001152803"/>
    </source>
</evidence>
<keyword evidence="2" id="KW-0547">Nucleotide-binding</keyword>
<dbReference type="SUPFAM" id="SSF52540">
    <property type="entry name" value="P-loop containing nucleoside triphosphate hydrolases"/>
    <property type="match status" value="1"/>
</dbReference>